<reference evidence="1 2" key="1">
    <citation type="submission" date="2018-08" db="EMBL/GenBank/DDBJ databases">
        <title>A genome reference for cultivated species of the human gut microbiota.</title>
        <authorList>
            <person name="Zou Y."/>
            <person name="Xue W."/>
            <person name="Luo G."/>
        </authorList>
    </citation>
    <scope>NUCLEOTIDE SEQUENCE [LARGE SCALE GENOMIC DNA]</scope>
    <source>
        <strain evidence="1 2">AM42-1AC</strain>
    </source>
</reference>
<sequence>MKFDMEDIDWKALDFFLEEVENGYYSKEELLNNENFLAMLAAVKYDKANWKKIPHYIKQRYLCKEFCLWVNPDITIDNMSPIQKYRAYLGLDHIVNVDEIHKPHDMEDNMDQIMKDVINELSRKTVYEVYDFLGIAIGENQWNCLAEKMKRNLL</sequence>
<dbReference type="RefSeq" id="WP_118580797.1">
    <property type="nucleotide sequence ID" value="NZ_CABJFX010000008.1"/>
</dbReference>
<comment type="caution">
    <text evidence="1">The sequence shown here is derived from an EMBL/GenBank/DDBJ whole genome shotgun (WGS) entry which is preliminary data.</text>
</comment>
<gene>
    <name evidence="1" type="ORF">DW914_06700</name>
</gene>
<accession>A0A413TY89</accession>
<evidence type="ECO:0000313" key="2">
    <source>
        <dbReference type="Proteomes" id="UP000283492"/>
    </source>
</evidence>
<organism evidence="1 2">
    <name type="scientific">Roseburia inulinivorans</name>
    <dbReference type="NCBI Taxonomy" id="360807"/>
    <lineage>
        <taxon>Bacteria</taxon>
        <taxon>Bacillati</taxon>
        <taxon>Bacillota</taxon>
        <taxon>Clostridia</taxon>
        <taxon>Lachnospirales</taxon>
        <taxon>Lachnospiraceae</taxon>
        <taxon>Roseburia</taxon>
    </lineage>
</organism>
<dbReference type="Proteomes" id="UP000283492">
    <property type="component" value="Unassembled WGS sequence"/>
</dbReference>
<dbReference type="AlphaFoldDB" id="A0A413TY89"/>
<dbReference type="EMBL" id="QSFX01000008">
    <property type="protein sequence ID" value="RHA89905.1"/>
    <property type="molecule type" value="Genomic_DNA"/>
</dbReference>
<protein>
    <submittedName>
        <fullName evidence="1">Uncharacterized protein</fullName>
    </submittedName>
</protein>
<evidence type="ECO:0000313" key="1">
    <source>
        <dbReference type="EMBL" id="RHA89905.1"/>
    </source>
</evidence>
<name>A0A413TY89_9FIRM</name>
<proteinExistence type="predicted"/>